<evidence type="ECO:0000313" key="1">
    <source>
        <dbReference type="EMBL" id="KAI4866864.1"/>
    </source>
</evidence>
<sequence length="160" mass="18398">MHGNLKLCIASRPWSRFEDAFEGRPRLMLHDLTQADIDHYIFSKFNANKGFVKLQQREPGYSKELQANISEKAEGVFLWVRLVAQSLLEGLTNGDRIHDLQSRLEELPRNLEDLFENILANLDPRYLEQASELFQIVRSCDDCPTLLCIALADIKHSSRA</sequence>
<gene>
    <name evidence="1" type="ORF">F4820DRAFT_446561</name>
</gene>
<dbReference type="Proteomes" id="UP001497700">
    <property type="component" value="Unassembled WGS sequence"/>
</dbReference>
<name>A0ACB9Z709_9PEZI</name>
<dbReference type="EMBL" id="MU393453">
    <property type="protein sequence ID" value="KAI4866864.1"/>
    <property type="molecule type" value="Genomic_DNA"/>
</dbReference>
<evidence type="ECO:0000313" key="2">
    <source>
        <dbReference type="Proteomes" id="UP001497700"/>
    </source>
</evidence>
<keyword evidence="2" id="KW-1185">Reference proteome</keyword>
<accession>A0ACB9Z709</accession>
<protein>
    <submittedName>
        <fullName evidence="1">Uncharacterized protein</fullName>
    </submittedName>
</protein>
<organism evidence="1 2">
    <name type="scientific">Hypoxylon rubiginosum</name>
    <dbReference type="NCBI Taxonomy" id="110542"/>
    <lineage>
        <taxon>Eukaryota</taxon>
        <taxon>Fungi</taxon>
        <taxon>Dikarya</taxon>
        <taxon>Ascomycota</taxon>
        <taxon>Pezizomycotina</taxon>
        <taxon>Sordariomycetes</taxon>
        <taxon>Xylariomycetidae</taxon>
        <taxon>Xylariales</taxon>
        <taxon>Hypoxylaceae</taxon>
        <taxon>Hypoxylon</taxon>
    </lineage>
</organism>
<comment type="caution">
    <text evidence="1">The sequence shown here is derived from an EMBL/GenBank/DDBJ whole genome shotgun (WGS) entry which is preliminary data.</text>
</comment>
<proteinExistence type="predicted"/>
<reference evidence="1 2" key="1">
    <citation type="journal article" date="2022" name="New Phytol.">
        <title>Ecological generalism drives hyperdiversity of secondary metabolite gene clusters in xylarialean endophytes.</title>
        <authorList>
            <person name="Franco M.E.E."/>
            <person name="Wisecaver J.H."/>
            <person name="Arnold A.E."/>
            <person name="Ju Y.M."/>
            <person name="Slot J.C."/>
            <person name="Ahrendt S."/>
            <person name="Moore L.P."/>
            <person name="Eastman K.E."/>
            <person name="Scott K."/>
            <person name="Konkel Z."/>
            <person name="Mondo S.J."/>
            <person name="Kuo A."/>
            <person name="Hayes R.D."/>
            <person name="Haridas S."/>
            <person name="Andreopoulos B."/>
            <person name="Riley R."/>
            <person name="LaButti K."/>
            <person name="Pangilinan J."/>
            <person name="Lipzen A."/>
            <person name="Amirebrahimi M."/>
            <person name="Yan J."/>
            <person name="Adam C."/>
            <person name="Keymanesh K."/>
            <person name="Ng V."/>
            <person name="Louie K."/>
            <person name="Northen T."/>
            <person name="Drula E."/>
            <person name="Henrissat B."/>
            <person name="Hsieh H.M."/>
            <person name="Youens-Clark K."/>
            <person name="Lutzoni F."/>
            <person name="Miadlikowska J."/>
            <person name="Eastwood D.C."/>
            <person name="Hamelin R.C."/>
            <person name="Grigoriev I.V."/>
            <person name="U'Ren J.M."/>
        </authorList>
    </citation>
    <scope>NUCLEOTIDE SEQUENCE [LARGE SCALE GENOMIC DNA]</scope>
    <source>
        <strain evidence="1 2">CBS 119005</strain>
    </source>
</reference>